<reference evidence="1 2" key="1">
    <citation type="submission" date="2023-02" db="EMBL/GenBank/DDBJ databases">
        <title>LHISI_Scaffold_Assembly.</title>
        <authorList>
            <person name="Stuart O.P."/>
            <person name="Cleave R."/>
            <person name="Magrath M.J.L."/>
            <person name="Mikheyev A.S."/>
        </authorList>
    </citation>
    <scope>NUCLEOTIDE SEQUENCE [LARGE SCALE GENOMIC DNA]</scope>
    <source>
        <strain evidence="1">Daus_M_001</strain>
        <tissue evidence="1">Leg muscle</tissue>
    </source>
</reference>
<protein>
    <recommendedName>
        <fullName evidence="3">Retropepsins domain-containing protein</fullName>
    </recommendedName>
</protein>
<accession>A0ABQ9IHP9</accession>
<gene>
    <name evidence="1" type="ORF">PR048_001561</name>
</gene>
<evidence type="ECO:0000313" key="1">
    <source>
        <dbReference type="EMBL" id="KAJ8896218.1"/>
    </source>
</evidence>
<proteinExistence type="predicted"/>
<keyword evidence="2" id="KW-1185">Reference proteome</keyword>
<name>A0ABQ9IHP9_9NEOP</name>
<organism evidence="1 2">
    <name type="scientific">Dryococelus australis</name>
    <dbReference type="NCBI Taxonomy" id="614101"/>
    <lineage>
        <taxon>Eukaryota</taxon>
        <taxon>Metazoa</taxon>
        <taxon>Ecdysozoa</taxon>
        <taxon>Arthropoda</taxon>
        <taxon>Hexapoda</taxon>
        <taxon>Insecta</taxon>
        <taxon>Pterygota</taxon>
        <taxon>Neoptera</taxon>
        <taxon>Polyneoptera</taxon>
        <taxon>Phasmatodea</taxon>
        <taxon>Verophasmatodea</taxon>
        <taxon>Anareolatae</taxon>
        <taxon>Phasmatidae</taxon>
        <taxon>Eurycanthinae</taxon>
        <taxon>Dryococelus</taxon>
    </lineage>
</organism>
<comment type="caution">
    <text evidence="1">The sequence shown here is derived from an EMBL/GenBank/DDBJ whole genome shotgun (WGS) entry which is preliminary data.</text>
</comment>
<evidence type="ECO:0008006" key="3">
    <source>
        <dbReference type="Google" id="ProtNLM"/>
    </source>
</evidence>
<dbReference type="Proteomes" id="UP001159363">
    <property type="component" value="Chromosome 1"/>
</dbReference>
<evidence type="ECO:0000313" key="2">
    <source>
        <dbReference type="Proteomes" id="UP001159363"/>
    </source>
</evidence>
<dbReference type="EMBL" id="JARBHB010000001">
    <property type="protein sequence ID" value="KAJ8896218.1"/>
    <property type="molecule type" value="Genomic_DNA"/>
</dbReference>
<sequence length="153" mass="17528">MKNYRKFTPTRKSLRKQGIQKGRKVSNTCVQILTITEEILAIPKIIIQTPSTTYLALLDAGCSKSFIVEKSIDNNNLKTIPQPLKLMTATEQLSTPQHYVTLTFQIDGCDFIRKHRLILDLNARIATLRHNRDNIITVPLVDHRESENNFLLN</sequence>